<feature type="transmembrane region" description="Helical" evidence="6">
    <location>
        <begin position="235"/>
        <end position="255"/>
    </location>
</feature>
<dbReference type="PANTHER" id="PTHR22911">
    <property type="entry name" value="ACYL-MALONYL CONDENSING ENZYME-RELATED"/>
    <property type="match status" value="1"/>
</dbReference>
<feature type="domain" description="EamA" evidence="8">
    <location>
        <begin position="147"/>
        <end position="276"/>
    </location>
</feature>
<dbReference type="Proteomes" id="UP000050471">
    <property type="component" value="Unassembled WGS sequence"/>
</dbReference>
<dbReference type="STRING" id="154981.AKJ29_09475"/>
<feature type="transmembrane region" description="Helical" evidence="6">
    <location>
        <begin position="40"/>
        <end position="59"/>
    </location>
</feature>
<dbReference type="OrthoDB" id="9810329at2"/>
<evidence type="ECO:0000256" key="1">
    <source>
        <dbReference type="ARBA" id="ARBA00004141"/>
    </source>
</evidence>
<evidence type="ECO:0000256" key="5">
    <source>
        <dbReference type="ARBA" id="ARBA00023136"/>
    </source>
</evidence>
<evidence type="ECO:0000256" key="2">
    <source>
        <dbReference type="ARBA" id="ARBA00009853"/>
    </source>
</evidence>
<comment type="subcellular location">
    <subcellularLocation>
        <location evidence="1">Membrane</location>
        <topology evidence="1">Multi-pass membrane protein</topology>
    </subcellularLocation>
</comment>
<feature type="signal peptide" evidence="7">
    <location>
        <begin position="1"/>
        <end position="22"/>
    </location>
</feature>
<feature type="transmembrane region" description="Helical" evidence="6">
    <location>
        <begin position="177"/>
        <end position="195"/>
    </location>
</feature>
<evidence type="ECO:0000256" key="4">
    <source>
        <dbReference type="ARBA" id="ARBA00022989"/>
    </source>
</evidence>
<reference evidence="9 10" key="1">
    <citation type="submission" date="2015-09" db="EMBL/GenBank/DDBJ databases">
        <title>Draft genome sequence of Aliiroseovarius crassostreae CV919-312TSm, the causative agent of Roseovarius Oyster Disease (formerly Juvenile Oyster Disease).</title>
        <authorList>
            <person name="Kessner L."/>
            <person name="Spinard E."/>
            <person name="Nelson D."/>
        </authorList>
    </citation>
    <scope>NUCLEOTIDE SEQUENCE [LARGE SCALE GENOMIC DNA]</scope>
    <source>
        <strain evidence="9 10">CV919-312</strain>
    </source>
</reference>
<evidence type="ECO:0000259" key="8">
    <source>
        <dbReference type="Pfam" id="PF00892"/>
    </source>
</evidence>
<accession>A0A0N8IB90</accession>
<dbReference type="SUPFAM" id="SSF103481">
    <property type="entry name" value="Multidrug resistance efflux transporter EmrE"/>
    <property type="match status" value="2"/>
</dbReference>
<name>A0A0N8IB90_9RHOB</name>
<dbReference type="PANTHER" id="PTHR22911:SF6">
    <property type="entry name" value="SOLUTE CARRIER FAMILY 35 MEMBER G1"/>
    <property type="match status" value="1"/>
</dbReference>
<feature type="transmembrane region" description="Helical" evidence="6">
    <location>
        <begin position="144"/>
        <end position="165"/>
    </location>
</feature>
<evidence type="ECO:0000256" key="7">
    <source>
        <dbReference type="SAM" id="SignalP"/>
    </source>
</evidence>
<dbReference type="GO" id="GO:0016020">
    <property type="term" value="C:membrane"/>
    <property type="evidence" value="ECO:0007669"/>
    <property type="project" value="UniProtKB-SubCell"/>
</dbReference>
<comment type="similarity">
    <text evidence="2">Belongs to the drug/metabolite transporter (DMT) superfamily. 10 TMS drug/metabolite exporter (DME) (TC 2.A.7.3) family.</text>
</comment>
<dbReference type="AlphaFoldDB" id="A0A0N8IB90"/>
<proteinExistence type="inferred from homology"/>
<keyword evidence="10" id="KW-1185">Reference proteome</keyword>
<protein>
    <submittedName>
        <fullName evidence="9">Multidrug DMT transporter permease</fullName>
    </submittedName>
</protein>
<dbReference type="EMBL" id="LKBA01000019">
    <property type="protein sequence ID" value="KPN62443.1"/>
    <property type="molecule type" value="Genomic_DNA"/>
</dbReference>
<feature type="transmembrane region" description="Helical" evidence="6">
    <location>
        <begin position="207"/>
        <end position="228"/>
    </location>
</feature>
<feature type="chain" id="PRO_5006026851" evidence="7">
    <location>
        <begin position="23"/>
        <end position="288"/>
    </location>
</feature>
<evidence type="ECO:0000313" key="10">
    <source>
        <dbReference type="Proteomes" id="UP000050471"/>
    </source>
</evidence>
<evidence type="ECO:0000256" key="6">
    <source>
        <dbReference type="SAM" id="Phobius"/>
    </source>
</evidence>
<keyword evidence="7" id="KW-0732">Signal</keyword>
<keyword evidence="5 6" id="KW-0472">Membrane</keyword>
<gene>
    <name evidence="9" type="ORF">AKJ29_09475</name>
</gene>
<evidence type="ECO:0000256" key="3">
    <source>
        <dbReference type="ARBA" id="ARBA00022692"/>
    </source>
</evidence>
<dbReference type="Pfam" id="PF00892">
    <property type="entry name" value="EamA"/>
    <property type="match status" value="2"/>
</dbReference>
<evidence type="ECO:0000313" key="9">
    <source>
        <dbReference type="EMBL" id="KPN62443.1"/>
    </source>
</evidence>
<organism evidence="9 10">
    <name type="scientific">Aliiroseovarius crassostreae</name>
    <dbReference type="NCBI Taxonomy" id="154981"/>
    <lineage>
        <taxon>Bacteria</taxon>
        <taxon>Pseudomonadati</taxon>
        <taxon>Pseudomonadota</taxon>
        <taxon>Alphaproteobacteria</taxon>
        <taxon>Rhodobacterales</taxon>
        <taxon>Paracoccaceae</taxon>
        <taxon>Aliiroseovarius</taxon>
    </lineage>
</organism>
<keyword evidence="4 6" id="KW-1133">Transmembrane helix</keyword>
<dbReference type="InterPro" id="IPR037185">
    <property type="entry name" value="EmrE-like"/>
</dbReference>
<feature type="transmembrane region" description="Helical" evidence="6">
    <location>
        <begin position="261"/>
        <end position="279"/>
    </location>
</feature>
<keyword evidence="3 6" id="KW-0812">Transmembrane</keyword>
<dbReference type="RefSeq" id="WP_055192151.1">
    <property type="nucleotide sequence ID" value="NZ_FPBS01000023.1"/>
</dbReference>
<feature type="domain" description="EamA" evidence="8">
    <location>
        <begin position="7"/>
        <end position="138"/>
    </location>
</feature>
<comment type="caution">
    <text evidence="9">The sequence shown here is derived from an EMBL/GenBank/DDBJ whole genome shotgun (WGS) entry which is preliminary data.</text>
</comment>
<sequence>MTATSRAAIWMSGAILSFSAMAVAGRMVSAQHDTFELMLYRSIVGFVVVLGYATLSGRLSHIGRDHLPRHVLRNLAHFTGQNLWFYALTLIPLAQVFALEFTSPLWVVILAPFLLQERLTGRKALAAGIGFLGILLIARPDSGLSLGTMVGALAAIAFALTAILTRKLTQSASRLTILFWLTAMQLVFGLVCAGWDGNITLPVLPNIPWFILIGLAGLLAHLCLTSALSLAPASLVIPMDFVRLPLIAAVGALFYGEPIGGGLLAGSVLIVLGNLINLGRLPNRLFLK</sequence>
<dbReference type="InterPro" id="IPR000620">
    <property type="entry name" value="EamA_dom"/>
</dbReference>